<dbReference type="InterPro" id="IPR036412">
    <property type="entry name" value="HAD-like_sf"/>
</dbReference>
<evidence type="ECO:0000256" key="3">
    <source>
        <dbReference type="ARBA" id="ARBA00009736"/>
    </source>
</evidence>
<dbReference type="EMBL" id="UZAM01012180">
    <property type="protein sequence ID" value="VDP20460.1"/>
    <property type="molecule type" value="Genomic_DNA"/>
</dbReference>
<dbReference type="Gene3D" id="3.30.1240.20">
    <property type="match status" value="1"/>
</dbReference>
<dbReference type="GO" id="GO:0004615">
    <property type="term" value="F:phosphomannomutase activity"/>
    <property type="evidence" value="ECO:0007669"/>
    <property type="project" value="UniProtKB-EC"/>
</dbReference>
<comment type="pathway">
    <text evidence="2 13">Nucleotide-sugar biosynthesis; GDP-alpha-D-mannose biosynthesis; alpha-D-mannose 1-phosphate from D-fructose 6-phosphate: step 2/2.</text>
</comment>
<feature type="binding site" evidence="11">
    <location>
        <position position="140"/>
    </location>
    <ligand>
        <name>alpha-D-mannose 1-phosphate</name>
        <dbReference type="ChEBI" id="CHEBI:58409"/>
    </ligand>
</feature>
<evidence type="ECO:0000256" key="8">
    <source>
        <dbReference type="ARBA" id="ARBA00022842"/>
    </source>
</evidence>
<dbReference type="GO" id="GO:0005829">
    <property type="term" value="C:cytosol"/>
    <property type="evidence" value="ECO:0007669"/>
    <property type="project" value="TreeGrafter"/>
</dbReference>
<dbReference type="PANTHER" id="PTHR10466:SF0">
    <property type="entry name" value="PHOSPHOMANNOMUTASE"/>
    <property type="match status" value="1"/>
</dbReference>
<dbReference type="CDD" id="cd02585">
    <property type="entry name" value="HAD_PMM"/>
    <property type="match status" value="1"/>
</dbReference>
<dbReference type="InterPro" id="IPR043169">
    <property type="entry name" value="PMM_cap"/>
</dbReference>
<dbReference type="SUPFAM" id="SSF56784">
    <property type="entry name" value="HAD-like"/>
    <property type="match status" value="1"/>
</dbReference>
<dbReference type="SFLD" id="SFLDF00445">
    <property type="entry name" value="alpha-phosphomannomutase"/>
    <property type="match status" value="1"/>
</dbReference>
<dbReference type="Pfam" id="PF03332">
    <property type="entry name" value="PMM"/>
    <property type="match status" value="1"/>
</dbReference>
<evidence type="ECO:0000256" key="12">
    <source>
        <dbReference type="PIRSR" id="PIRSR605002-3"/>
    </source>
</evidence>
<protein>
    <recommendedName>
        <fullName evidence="5 13">Phosphomannomutase</fullName>
        <ecNumber evidence="5 13">5.4.2.8</ecNumber>
    </recommendedName>
</protein>
<dbReference type="EC" id="5.4.2.8" evidence="5 13"/>
<feature type="active site" description="Nucleophile" evidence="10">
    <location>
        <position position="10"/>
    </location>
</feature>
<feature type="binding site" evidence="11">
    <location>
        <position position="182"/>
    </location>
    <ligand>
        <name>alpha-D-mannose 1-phosphate</name>
        <dbReference type="ChEBI" id="CHEBI:58409"/>
    </ligand>
</feature>
<evidence type="ECO:0000256" key="10">
    <source>
        <dbReference type="PIRSR" id="PIRSR605002-1"/>
    </source>
</evidence>
<keyword evidence="7 12" id="KW-0479">Metal-binding</keyword>
<evidence type="ECO:0000313" key="14">
    <source>
        <dbReference type="EMBL" id="VDP20460.1"/>
    </source>
</evidence>
<keyword evidence="15" id="KW-1185">Reference proteome</keyword>
<feature type="binding site" evidence="11">
    <location>
        <position position="19"/>
    </location>
    <ligand>
        <name>alpha-D-mannose 1-phosphate</name>
        <dbReference type="ChEBI" id="CHEBI:58409"/>
    </ligand>
</feature>
<feature type="binding site" evidence="12">
    <location>
        <position position="227"/>
    </location>
    <ligand>
        <name>Mg(2+)</name>
        <dbReference type="ChEBI" id="CHEBI:18420"/>
        <label>1</label>
    </ligand>
</feature>
<evidence type="ECO:0000313" key="15">
    <source>
        <dbReference type="Proteomes" id="UP000270296"/>
    </source>
</evidence>
<feature type="binding site" evidence="12">
    <location>
        <position position="222"/>
    </location>
    <ligand>
        <name>Mg(2+)</name>
        <dbReference type="ChEBI" id="CHEBI:18420"/>
        <label>1</label>
    </ligand>
</feature>
<comment type="subcellular location">
    <subcellularLocation>
        <location evidence="1 13">Cytoplasm</location>
    </subcellularLocation>
</comment>
<dbReference type="SFLD" id="SFLDG01143">
    <property type="entry name" value="C2.B.3:_Phosphomannomutase_Lik"/>
    <property type="match status" value="1"/>
</dbReference>
<dbReference type="UniPathway" id="UPA00126">
    <property type="reaction ID" value="UER00424"/>
</dbReference>
<gene>
    <name evidence="14" type="ORF">SBAD_LOCUS8985</name>
</gene>
<feature type="binding site" evidence="12">
    <location>
        <position position="12"/>
    </location>
    <ligand>
        <name>Mg(2+)</name>
        <dbReference type="ChEBI" id="CHEBI:18420"/>
        <label>1</label>
    </ligand>
</feature>
<dbReference type="AlphaFoldDB" id="A0A183IZD7"/>
<name>A0A183IZD7_9BILA</name>
<feature type="binding site" evidence="12">
    <location>
        <position position="224"/>
    </location>
    <ligand>
        <name>Mg(2+)</name>
        <dbReference type="ChEBI" id="CHEBI:18420"/>
        <label>1</label>
    </ligand>
</feature>
<dbReference type="InterPro" id="IPR005002">
    <property type="entry name" value="PMM"/>
</dbReference>
<feature type="binding site" evidence="12">
    <location>
        <position position="210"/>
    </location>
    <ligand>
        <name>Mg(2+)</name>
        <dbReference type="ChEBI" id="CHEBI:18420"/>
        <label>1</label>
    </ligand>
</feature>
<dbReference type="GO" id="GO:0046872">
    <property type="term" value="F:metal ion binding"/>
    <property type="evidence" value="ECO:0007669"/>
    <property type="project" value="UniProtKB-KW"/>
</dbReference>
<dbReference type="OrthoDB" id="10264771at2759"/>
<evidence type="ECO:0000256" key="5">
    <source>
        <dbReference type="ARBA" id="ARBA00012730"/>
    </source>
</evidence>
<comment type="catalytic activity">
    <reaction evidence="13">
        <text>alpha-D-mannose 1-phosphate = D-mannose 6-phosphate</text>
        <dbReference type="Rhea" id="RHEA:11140"/>
        <dbReference type="ChEBI" id="CHEBI:58409"/>
        <dbReference type="ChEBI" id="CHEBI:58735"/>
        <dbReference type="EC" id="5.4.2.8"/>
    </reaction>
</comment>
<proteinExistence type="inferred from homology"/>
<dbReference type="WBParaSite" id="SBAD_0000931001-mRNA-1">
    <property type="protein sequence ID" value="SBAD_0000931001-mRNA-1"/>
    <property type="gene ID" value="SBAD_0000931001"/>
</dbReference>
<dbReference type="Gene3D" id="3.40.50.1000">
    <property type="entry name" value="HAD superfamily/HAD-like"/>
    <property type="match status" value="1"/>
</dbReference>
<reference evidence="16" key="1">
    <citation type="submission" date="2016-06" db="UniProtKB">
        <authorList>
            <consortium name="WormBaseParasite"/>
        </authorList>
    </citation>
    <scope>IDENTIFICATION</scope>
</reference>
<dbReference type="InterPro" id="IPR006379">
    <property type="entry name" value="HAD-SF_hydro_IIB"/>
</dbReference>
<evidence type="ECO:0000256" key="7">
    <source>
        <dbReference type="ARBA" id="ARBA00022723"/>
    </source>
</evidence>
<dbReference type="PANTHER" id="PTHR10466">
    <property type="entry name" value="PHOSPHOMANNOMUTASE"/>
    <property type="match status" value="1"/>
</dbReference>
<feature type="binding site" evidence="11">
    <location>
        <position position="133"/>
    </location>
    <ligand>
        <name>alpha-D-mannose 1-phosphate</name>
        <dbReference type="ChEBI" id="CHEBI:58409"/>
    </ligand>
</feature>
<keyword evidence="8 12" id="KW-0460">Magnesium</keyword>
<comment type="function">
    <text evidence="13">Involved in the synthesis of the GDP-mannose and dolichol-phosphate-mannose required for a number of critical mannosyl transfer reactions.</text>
</comment>
<evidence type="ECO:0000256" key="1">
    <source>
        <dbReference type="ARBA" id="ARBA00004496"/>
    </source>
</evidence>
<evidence type="ECO:0000256" key="2">
    <source>
        <dbReference type="ARBA" id="ARBA00004699"/>
    </source>
</evidence>
<comment type="subunit">
    <text evidence="4 13">Homodimer.</text>
</comment>
<comment type="similarity">
    <text evidence="3 13">Belongs to the eukaryotic PMM family.</text>
</comment>
<dbReference type="InterPro" id="IPR023214">
    <property type="entry name" value="HAD_sf"/>
</dbReference>
<keyword evidence="9 13" id="KW-0413">Isomerase</keyword>
<feature type="binding site" evidence="12">
    <location>
        <position position="10"/>
    </location>
    <ligand>
        <name>Mg(2+)</name>
        <dbReference type="ChEBI" id="CHEBI:18420"/>
        <label>1</label>
    </ligand>
</feature>
<feature type="active site" description="Proton donor/acceptor" evidence="10">
    <location>
        <position position="12"/>
    </location>
</feature>
<feature type="binding site" evidence="11">
    <location>
        <position position="180"/>
    </location>
    <ligand>
        <name>alpha-D-mannose 1-phosphate</name>
        <dbReference type="ChEBI" id="CHEBI:58409"/>
    </ligand>
</feature>
<dbReference type="SFLD" id="SFLDG01140">
    <property type="entry name" value="C2.B:_Phosphomannomutase_and_P"/>
    <property type="match status" value="1"/>
</dbReference>
<dbReference type="GO" id="GO:0009298">
    <property type="term" value="P:GDP-mannose biosynthetic process"/>
    <property type="evidence" value="ECO:0007669"/>
    <property type="project" value="UniProtKB-UniPathway"/>
</dbReference>
<dbReference type="NCBIfam" id="TIGR01484">
    <property type="entry name" value="HAD-SF-IIB"/>
    <property type="match status" value="1"/>
</dbReference>
<organism evidence="16">
    <name type="scientific">Soboliphyme baturini</name>
    <dbReference type="NCBI Taxonomy" id="241478"/>
    <lineage>
        <taxon>Eukaryota</taxon>
        <taxon>Metazoa</taxon>
        <taxon>Ecdysozoa</taxon>
        <taxon>Nematoda</taxon>
        <taxon>Enoplea</taxon>
        <taxon>Dorylaimia</taxon>
        <taxon>Dioctophymatida</taxon>
        <taxon>Dioctophymatoidea</taxon>
        <taxon>Soboliphymatidae</taxon>
        <taxon>Soboliphyme</taxon>
    </lineage>
</organism>
<dbReference type="GO" id="GO:0006013">
    <property type="term" value="P:mannose metabolic process"/>
    <property type="evidence" value="ECO:0007669"/>
    <property type="project" value="TreeGrafter"/>
</dbReference>
<dbReference type="SFLD" id="SFLDS00003">
    <property type="entry name" value="Haloacid_Dehalogenase"/>
    <property type="match status" value="1"/>
</dbReference>
<sequence length="247" mass="28469">MTTKRICLFDVDGTLTKPRQVRTPMIECLEQVRCRGIPLAVVGGSDMPKILEQLDCNIHNEKFSYIFSENGLVSYRGKDMLPVKTIQDEIGEVKLQKFINYCLSYMSNLELPCKRGNFVEFRKGMLNISPIGRSCSQKEREEFVAYDEAHRIRSTFVEDMKHKFPLEEYSLQFSIGGQISIDVFPVGWDKRFCLQYLINDGYSEIYFFGDKTEKGGNDYEIYSDERTIGHRVSSPADTVALLTKLFL</sequence>
<keyword evidence="6 13" id="KW-0963">Cytoplasm</keyword>
<evidence type="ECO:0000313" key="16">
    <source>
        <dbReference type="WBParaSite" id="SBAD_0000931001-mRNA-1"/>
    </source>
</evidence>
<dbReference type="Proteomes" id="UP000270296">
    <property type="component" value="Unassembled WGS sequence"/>
</dbReference>
<evidence type="ECO:0000256" key="9">
    <source>
        <dbReference type="ARBA" id="ARBA00023235"/>
    </source>
</evidence>
<evidence type="ECO:0000256" key="13">
    <source>
        <dbReference type="RuleBase" id="RU361118"/>
    </source>
</evidence>
<dbReference type="FunFam" id="3.30.1240.20:FF:000001">
    <property type="entry name" value="Phosphomannomutase"/>
    <property type="match status" value="1"/>
</dbReference>
<evidence type="ECO:0000256" key="6">
    <source>
        <dbReference type="ARBA" id="ARBA00022490"/>
    </source>
</evidence>
<dbReference type="GO" id="GO:0006487">
    <property type="term" value="P:protein N-linked glycosylation"/>
    <property type="evidence" value="ECO:0007669"/>
    <property type="project" value="TreeGrafter"/>
</dbReference>
<evidence type="ECO:0000256" key="11">
    <source>
        <dbReference type="PIRSR" id="PIRSR605002-2"/>
    </source>
</evidence>
<comment type="cofactor">
    <cofactor evidence="12">
        <name>Mg(2+)</name>
        <dbReference type="ChEBI" id="CHEBI:18420"/>
    </cofactor>
</comment>
<evidence type="ECO:0000256" key="4">
    <source>
        <dbReference type="ARBA" id="ARBA00011738"/>
    </source>
</evidence>
<accession>A0A183IZD7</accession>
<feature type="binding site" evidence="11">
    <location>
        <position position="122"/>
    </location>
    <ligand>
        <name>alpha-D-mannose 1-phosphate</name>
        <dbReference type="ChEBI" id="CHEBI:58409"/>
    </ligand>
</feature>
<reference evidence="14 15" key="2">
    <citation type="submission" date="2018-11" db="EMBL/GenBank/DDBJ databases">
        <authorList>
            <consortium name="Pathogen Informatics"/>
        </authorList>
    </citation>
    <scope>NUCLEOTIDE SEQUENCE [LARGE SCALE GENOMIC DNA]</scope>
</reference>